<dbReference type="GO" id="GO:0003677">
    <property type="term" value="F:DNA binding"/>
    <property type="evidence" value="ECO:0007669"/>
    <property type="project" value="InterPro"/>
</dbReference>
<name>A0A1D7YDA0_9ACTN</name>
<dbReference type="InterPro" id="IPR029063">
    <property type="entry name" value="SAM-dependent_MTases_sf"/>
</dbReference>
<dbReference type="GO" id="GO:0008170">
    <property type="term" value="F:N-methyltransferase activity"/>
    <property type="evidence" value="ECO:0007669"/>
    <property type="project" value="InterPro"/>
</dbReference>
<protein>
    <submittedName>
        <fullName evidence="3">N-6 DNA methylase</fullName>
    </submittedName>
</protein>
<dbReference type="InterPro" id="IPR003356">
    <property type="entry name" value="DNA_methylase_A-5"/>
</dbReference>
<organism evidence="3 4">
    <name type="scientific">Streptomyces fodineus</name>
    <dbReference type="NCBI Taxonomy" id="1904616"/>
    <lineage>
        <taxon>Bacteria</taxon>
        <taxon>Bacillati</taxon>
        <taxon>Actinomycetota</taxon>
        <taxon>Actinomycetes</taxon>
        <taxon>Kitasatosporales</taxon>
        <taxon>Streptomycetaceae</taxon>
        <taxon>Streptomyces</taxon>
    </lineage>
</organism>
<evidence type="ECO:0000313" key="4">
    <source>
        <dbReference type="Proteomes" id="UP000094960"/>
    </source>
</evidence>
<dbReference type="KEGG" id="spun:BFF78_22895"/>
<dbReference type="GO" id="GO:0032259">
    <property type="term" value="P:methylation"/>
    <property type="evidence" value="ECO:0007669"/>
    <property type="project" value="UniProtKB-KW"/>
</dbReference>
<dbReference type="Proteomes" id="UP000094960">
    <property type="component" value="Chromosome"/>
</dbReference>
<evidence type="ECO:0000256" key="1">
    <source>
        <dbReference type="ARBA" id="ARBA00022747"/>
    </source>
</evidence>
<keyword evidence="3" id="KW-0489">Methyltransferase</keyword>
<evidence type="ECO:0000313" key="3">
    <source>
        <dbReference type="EMBL" id="AOR33531.1"/>
    </source>
</evidence>
<dbReference type="GO" id="GO:0009307">
    <property type="term" value="P:DNA restriction-modification system"/>
    <property type="evidence" value="ECO:0007669"/>
    <property type="project" value="UniProtKB-KW"/>
</dbReference>
<dbReference type="AlphaFoldDB" id="A0A1D7YDA0"/>
<reference evidence="4" key="1">
    <citation type="submission" date="2016-09" db="EMBL/GenBank/DDBJ databases">
        <title>Streptomyces puniciscabiei strain:TW1S1 Genome sequencing and assembly.</title>
        <authorList>
            <person name="Kim M.-K."/>
            <person name="Kim S.B."/>
        </authorList>
    </citation>
    <scope>NUCLEOTIDE SEQUENCE [LARGE SCALE GENOMIC DNA]</scope>
    <source>
        <strain evidence="4">TW1S1</strain>
    </source>
</reference>
<gene>
    <name evidence="3" type="ORF">BFF78_22895</name>
</gene>
<dbReference type="PRINTS" id="PR00507">
    <property type="entry name" value="N12N6MTFRASE"/>
</dbReference>
<keyword evidence="4" id="KW-1185">Reference proteome</keyword>
<keyword evidence="1" id="KW-0680">Restriction system</keyword>
<proteinExistence type="predicted"/>
<dbReference type="SUPFAM" id="SSF53335">
    <property type="entry name" value="S-adenosyl-L-methionine-dependent methyltransferases"/>
    <property type="match status" value="1"/>
</dbReference>
<accession>A0A1D7YDA0</accession>
<feature type="domain" description="DNA methylase adenine-specific" evidence="2">
    <location>
        <begin position="210"/>
        <end position="511"/>
    </location>
</feature>
<sequence length="557" mass="60694">MSDFEGVHVSRADIARFAGVKRPAVTNWERRHADFPQPLGEAAQGAADIEVFSAVQVLAWLDRRAIPANARRSDEPEGTTYGDRFRASLGGTRTGALLKAVDRLSGAEAERFRGELSQADYVTVLLTLVYVRGCLPEEWQRILTEVRRFQFPHSGELLVRILASGVRRGLGPEHERLLLALSQNLGDSRVVDTILLLDDTGPVDLAEHAQAFERLMVRYSDLMGRRAGDFFTPRAAVDVLTKLVADGSRNVRSVHDPFVRAGELLLAAWDAVADAQGSPPEASGAGVGEHPLALAGMNLALHGVPEARLRTGSTAPSAGNDPWHQGFDRIVTNPPFNVRLERPVGHGHWRYGTPPQHNANFDWLQYAVTCLRRDGRAAVLMPDIAAFSANTSERRIRAAMVEDGAVEALIALPAQLFTTTGIRVTIWLLRHPTGTCDEILFVDASHLGSLVSRVQRELAGHETQRILEEYRAWIAARAGGSAFAGTEGLSRSVSIEKIREKDYTLSPAFYVPSGTPTGARSVEPADLAALAGQLTELHSRARDADSAVEELLGRYGL</sequence>
<dbReference type="PROSITE" id="PS00092">
    <property type="entry name" value="N6_MTASE"/>
    <property type="match status" value="1"/>
</dbReference>
<dbReference type="InterPro" id="IPR052916">
    <property type="entry name" value="Type-I_RE_MTase_Subunit"/>
</dbReference>
<dbReference type="Pfam" id="PF02384">
    <property type="entry name" value="N6_Mtase"/>
    <property type="match status" value="1"/>
</dbReference>
<evidence type="ECO:0000259" key="2">
    <source>
        <dbReference type="Pfam" id="PF02384"/>
    </source>
</evidence>
<dbReference type="Gene3D" id="3.40.50.150">
    <property type="entry name" value="Vaccinia Virus protein VP39"/>
    <property type="match status" value="1"/>
</dbReference>
<dbReference type="REBASE" id="161881">
    <property type="entry name" value="M.SpuS1ORF22895P"/>
</dbReference>
<dbReference type="PANTHER" id="PTHR42998">
    <property type="entry name" value="TYPE I RESTRICTION ENZYME HINDVIIP M PROTEIN-RELATED"/>
    <property type="match status" value="1"/>
</dbReference>
<dbReference type="RefSeq" id="WP_069780102.1">
    <property type="nucleotide sequence ID" value="NZ_CP017248.1"/>
</dbReference>
<keyword evidence="3" id="KW-0808">Transferase</keyword>
<dbReference type="PANTHER" id="PTHR42998:SF1">
    <property type="entry name" value="TYPE I RESTRICTION ENZYME HINDI METHYLASE SUBUNIT"/>
    <property type="match status" value="1"/>
</dbReference>
<dbReference type="EMBL" id="CP017248">
    <property type="protein sequence ID" value="AOR33531.1"/>
    <property type="molecule type" value="Genomic_DNA"/>
</dbReference>
<dbReference type="InterPro" id="IPR002052">
    <property type="entry name" value="DNA_methylase_N6_adenine_CS"/>
</dbReference>